<protein>
    <submittedName>
        <fullName evidence="1">Uncharacterized protein</fullName>
    </submittedName>
</protein>
<dbReference type="EMBL" id="JBBPBM010000008">
    <property type="protein sequence ID" value="KAK8572985.1"/>
    <property type="molecule type" value="Genomic_DNA"/>
</dbReference>
<comment type="caution">
    <text evidence="1">The sequence shown here is derived from an EMBL/GenBank/DDBJ whole genome shotgun (WGS) entry which is preliminary data.</text>
</comment>
<reference evidence="1 2" key="1">
    <citation type="journal article" date="2024" name="G3 (Bethesda)">
        <title>Genome assembly of Hibiscus sabdariffa L. provides insights into metabolisms of medicinal natural products.</title>
        <authorList>
            <person name="Kim T."/>
        </authorList>
    </citation>
    <scope>NUCLEOTIDE SEQUENCE [LARGE SCALE GENOMIC DNA]</scope>
    <source>
        <strain evidence="1">TK-2024</strain>
        <tissue evidence="1">Old leaves</tissue>
    </source>
</reference>
<dbReference type="Proteomes" id="UP001472677">
    <property type="component" value="Unassembled WGS sequence"/>
</dbReference>
<organism evidence="1 2">
    <name type="scientific">Hibiscus sabdariffa</name>
    <name type="common">roselle</name>
    <dbReference type="NCBI Taxonomy" id="183260"/>
    <lineage>
        <taxon>Eukaryota</taxon>
        <taxon>Viridiplantae</taxon>
        <taxon>Streptophyta</taxon>
        <taxon>Embryophyta</taxon>
        <taxon>Tracheophyta</taxon>
        <taxon>Spermatophyta</taxon>
        <taxon>Magnoliopsida</taxon>
        <taxon>eudicotyledons</taxon>
        <taxon>Gunneridae</taxon>
        <taxon>Pentapetalae</taxon>
        <taxon>rosids</taxon>
        <taxon>malvids</taxon>
        <taxon>Malvales</taxon>
        <taxon>Malvaceae</taxon>
        <taxon>Malvoideae</taxon>
        <taxon>Hibiscus</taxon>
    </lineage>
</organism>
<evidence type="ECO:0000313" key="1">
    <source>
        <dbReference type="EMBL" id="KAK8572985.1"/>
    </source>
</evidence>
<keyword evidence="2" id="KW-1185">Reference proteome</keyword>
<evidence type="ECO:0000313" key="2">
    <source>
        <dbReference type="Proteomes" id="UP001472677"/>
    </source>
</evidence>
<gene>
    <name evidence="1" type="ORF">V6N12_029025</name>
</gene>
<proteinExistence type="predicted"/>
<accession>A0ABR2F7J7</accession>
<name>A0ABR2F7J7_9ROSI</name>
<sequence>MLQSMICRSQMTCPTQEENIKEFAYDVNLCPVNLQAVAGNFMPEYYSFVYHEVEFFPIENQVCFLASSENFLYVTEVAVKIIPKCREVIHEDF</sequence>